<feature type="region of interest" description="Disordered" evidence="1">
    <location>
        <begin position="71"/>
        <end position="91"/>
    </location>
</feature>
<protein>
    <submittedName>
        <fullName evidence="2">Uncharacterized protein</fullName>
    </submittedName>
</protein>
<evidence type="ECO:0000256" key="1">
    <source>
        <dbReference type="SAM" id="MobiDB-lite"/>
    </source>
</evidence>
<organism evidence="2 3">
    <name type="scientific">Marinobacter xestospongiae</name>
    <dbReference type="NCBI Taxonomy" id="994319"/>
    <lineage>
        <taxon>Bacteria</taxon>
        <taxon>Pseudomonadati</taxon>
        <taxon>Pseudomonadota</taxon>
        <taxon>Gammaproteobacteria</taxon>
        <taxon>Pseudomonadales</taxon>
        <taxon>Marinobacteraceae</taxon>
        <taxon>Marinobacter</taxon>
    </lineage>
</organism>
<evidence type="ECO:0000313" key="3">
    <source>
        <dbReference type="Proteomes" id="UP001269819"/>
    </source>
</evidence>
<dbReference type="EMBL" id="JAWIIJ010000010">
    <property type="protein sequence ID" value="MDV2080000.1"/>
    <property type="molecule type" value="Genomic_DNA"/>
</dbReference>
<reference evidence="2 3" key="1">
    <citation type="submission" date="2023-10" db="EMBL/GenBank/DDBJ databases">
        <title>Characteristics and mechanism of a salt-tolerant marine origin heterotrophic nitrifying- aerobic denitrifying bacteria Marinobacter xestospongiae HN1.</title>
        <authorList>
            <person name="Qi R."/>
        </authorList>
    </citation>
    <scope>NUCLEOTIDE SEQUENCE [LARGE SCALE GENOMIC DNA]</scope>
    <source>
        <strain evidence="2 3">HN1</strain>
    </source>
</reference>
<comment type="caution">
    <text evidence="2">The sequence shown here is derived from an EMBL/GenBank/DDBJ whole genome shotgun (WGS) entry which is preliminary data.</text>
</comment>
<name>A0ABU3W0X8_9GAMM</name>
<proteinExistence type="predicted"/>
<sequence length="91" mass="10748">MFERHSRWHDLRYWLKARLPEWQLQATENAESLRQRLDEWNRALASQALPDARRARVSRLVLERKNRVAAQRRNGMKVVRRPVGSGGSATE</sequence>
<dbReference type="RefSeq" id="WP_316974463.1">
    <property type="nucleotide sequence ID" value="NZ_JAWIIJ010000010.1"/>
</dbReference>
<keyword evidence="3" id="KW-1185">Reference proteome</keyword>
<evidence type="ECO:0000313" key="2">
    <source>
        <dbReference type="EMBL" id="MDV2080000.1"/>
    </source>
</evidence>
<dbReference type="Proteomes" id="UP001269819">
    <property type="component" value="Unassembled WGS sequence"/>
</dbReference>
<gene>
    <name evidence="2" type="ORF">RYS15_15025</name>
</gene>
<accession>A0ABU3W0X8</accession>